<evidence type="ECO:0000313" key="7">
    <source>
        <dbReference type="Proteomes" id="UP000198599"/>
    </source>
</evidence>
<evidence type="ECO:0000259" key="5">
    <source>
        <dbReference type="PROSITE" id="PS51387"/>
    </source>
</evidence>
<dbReference type="InterPro" id="IPR006094">
    <property type="entry name" value="Oxid_FAD_bind_N"/>
</dbReference>
<dbReference type="InterPro" id="IPR016169">
    <property type="entry name" value="FAD-bd_PCMH_sub2"/>
</dbReference>
<dbReference type="Pfam" id="PF02913">
    <property type="entry name" value="FAD-oxidase_C"/>
    <property type="match status" value="1"/>
</dbReference>
<evidence type="ECO:0000256" key="4">
    <source>
        <dbReference type="ARBA" id="ARBA00022827"/>
    </source>
</evidence>
<proteinExistence type="inferred from homology"/>
<dbReference type="InterPro" id="IPR004113">
    <property type="entry name" value="FAD-bd_oxidored_4_C"/>
</dbReference>
<dbReference type="PROSITE" id="PS51387">
    <property type="entry name" value="FAD_PCMH"/>
    <property type="match status" value="1"/>
</dbReference>
<name>A0A1I5DZ06_9RHOB</name>
<dbReference type="FunFam" id="1.10.45.10:FF:000001">
    <property type="entry name" value="D-lactate dehydrogenase mitochondrial"/>
    <property type="match status" value="1"/>
</dbReference>
<dbReference type="InterPro" id="IPR016171">
    <property type="entry name" value="Vanillyl_alc_oxidase_C-sub2"/>
</dbReference>
<keyword evidence="7" id="KW-1185">Reference proteome</keyword>
<dbReference type="SUPFAM" id="SSF55103">
    <property type="entry name" value="FAD-linked oxidases, C-terminal domain"/>
    <property type="match status" value="1"/>
</dbReference>
<dbReference type="GO" id="GO:0071949">
    <property type="term" value="F:FAD binding"/>
    <property type="evidence" value="ECO:0007669"/>
    <property type="project" value="InterPro"/>
</dbReference>
<dbReference type="SUPFAM" id="SSF56176">
    <property type="entry name" value="FAD-binding/transporter-associated domain-like"/>
    <property type="match status" value="1"/>
</dbReference>
<dbReference type="PANTHER" id="PTHR43716:SF2">
    <property type="entry name" value="BLL6224 PROTEIN"/>
    <property type="match status" value="1"/>
</dbReference>
<evidence type="ECO:0000256" key="3">
    <source>
        <dbReference type="ARBA" id="ARBA00022630"/>
    </source>
</evidence>
<organism evidence="6 7">
    <name type="scientific">Roseovarius lutimaris</name>
    <dbReference type="NCBI Taxonomy" id="1005928"/>
    <lineage>
        <taxon>Bacteria</taxon>
        <taxon>Pseudomonadati</taxon>
        <taxon>Pseudomonadota</taxon>
        <taxon>Alphaproteobacteria</taxon>
        <taxon>Rhodobacterales</taxon>
        <taxon>Roseobacteraceae</taxon>
        <taxon>Roseovarius</taxon>
    </lineage>
</organism>
<comment type="cofactor">
    <cofactor evidence="1">
        <name>FAD</name>
        <dbReference type="ChEBI" id="CHEBI:57692"/>
    </cofactor>
</comment>
<protein>
    <submittedName>
        <fullName evidence="6">FAD/FMN-containing dehydrogenase</fullName>
    </submittedName>
</protein>
<comment type="similarity">
    <text evidence="2">Belongs to the FAD-binding oxidoreductase/transferase type 4 family.</text>
</comment>
<dbReference type="InterPro" id="IPR016166">
    <property type="entry name" value="FAD-bd_PCMH"/>
</dbReference>
<accession>A0A1I5DZ06</accession>
<dbReference type="InterPro" id="IPR036318">
    <property type="entry name" value="FAD-bd_PCMH-like_sf"/>
</dbReference>
<dbReference type="STRING" id="1005928.SAMN04487859_11412"/>
<keyword evidence="4" id="KW-0274">FAD</keyword>
<gene>
    <name evidence="6" type="ORF">SAMN04487859_11412</name>
</gene>
<dbReference type="GO" id="GO:0022904">
    <property type="term" value="P:respiratory electron transport chain"/>
    <property type="evidence" value="ECO:0007669"/>
    <property type="project" value="TreeGrafter"/>
</dbReference>
<dbReference type="InterPro" id="IPR016164">
    <property type="entry name" value="FAD-linked_Oxase-like_C"/>
</dbReference>
<dbReference type="Pfam" id="PF01565">
    <property type="entry name" value="FAD_binding_4"/>
    <property type="match status" value="1"/>
</dbReference>
<feature type="domain" description="FAD-binding PCMH-type" evidence="5">
    <location>
        <begin position="43"/>
        <end position="221"/>
    </location>
</feature>
<dbReference type="Gene3D" id="1.10.45.10">
    <property type="entry name" value="Vanillyl-alcohol Oxidase, Chain A, domain 4"/>
    <property type="match status" value="1"/>
</dbReference>
<evidence type="ECO:0000313" key="6">
    <source>
        <dbReference type="EMBL" id="SFO04432.1"/>
    </source>
</evidence>
<dbReference type="Gene3D" id="3.30.70.2190">
    <property type="match status" value="1"/>
</dbReference>
<dbReference type="GO" id="GO:0003824">
    <property type="term" value="F:catalytic activity"/>
    <property type="evidence" value="ECO:0007669"/>
    <property type="project" value="InterPro"/>
</dbReference>
<dbReference type="Gene3D" id="3.30.70.2740">
    <property type="match status" value="1"/>
</dbReference>
<evidence type="ECO:0000256" key="2">
    <source>
        <dbReference type="ARBA" id="ARBA00008000"/>
    </source>
</evidence>
<keyword evidence="3" id="KW-0285">Flavoprotein</keyword>
<reference evidence="7" key="1">
    <citation type="submission" date="2016-10" db="EMBL/GenBank/DDBJ databases">
        <authorList>
            <person name="Varghese N."/>
            <person name="Submissions S."/>
        </authorList>
    </citation>
    <scope>NUCLEOTIDE SEQUENCE [LARGE SCALE GENOMIC DNA]</scope>
    <source>
        <strain evidence="7">DSM 28463</strain>
    </source>
</reference>
<dbReference type="EMBL" id="FOVP01000014">
    <property type="protein sequence ID" value="SFO04432.1"/>
    <property type="molecule type" value="Genomic_DNA"/>
</dbReference>
<dbReference type="Gene3D" id="3.30.43.10">
    <property type="entry name" value="Uridine Diphospho-n-acetylenolpyruvylglucosamine Reductase, domain 2"/>
    <property type="match status" value="1"/>
</dbReference>
<dbReference type="Gene3D" id="3.30.465.10">
    <property type="match status" value="1"/>
</dbReference>
<dbReference type="Proteomes" id="UP000198599">
    <property type="component" value="Unassembled WGS sequence"/>
</dbReference>
<evidence type="ECO:0000256" key="1">
    <source>
        <dbReference type="ARBA" id="ARBA00001974"/>
    </source>
</evidence>
<dbReference type="AlphaFoldDB" id="A0A1I5DZ06"/>
<dbReference type="PANTHER" id="PTHR43716">
    <property type="entry name" value="D-2-HYDROXYGLUTARATE DEHYDROGENASE, MITOCHONDRIAL"/>
    <property type="match status" value="1"/>
</dbReference>
<sequence>MIRPMSTEPHTDQLSELGQVIGPKYVLTGADAAPWARDWTGNAQWTPMAVLRPANTAEVAAILRLANRHGLAIVPVSGNTNLVKGTSAEGALMLSLDRMSAIREIRPEARIAIVEAGVIIANLHAATAEHDLIFPLTFGARGSAMIGGALSTNAGGSNVLRYGNTRDLCLGLEVVLPSGEVMNLMSELHKNNSGYDLRHLMIGAEGTLGIITAAVLKLAPKPRAYATAMVAVPSVNAALALLNRLQDETGGAVEAFEYMPRSFIEAYLARFPEARPPFEASHEVNVLVELGARAPRDTAPGPDGTVPLAAHFEAVLAKLFEDGTLLDAVIAQNSAQRAEIWARREASAHVLRMRSPVIDNDIAVATDRMQTLLERIEARSTAIDPGIFNTGVAHLGDGNLHYAGFPSVSDPALHRAIQRAVEDEVIALGGSFSAEHGIGLSKRPAMALHKDKAAVAAMRAIKAALDPNNIMNPGKLLPEE</sequence>
<dbReference type="InterPro" id="IPR016167">
    <property type="entry name" value="FAD-bd_PCMH_sub1"/>
</dbReference>
<dbReference type="InterPro" id="IPR051264">
    <property type="entry name" value="FAD-oxidored/transferase_4"/>
</dbReference>